<evidence type="ECO:0000313" key="2">
    <source>
        <dbReference type="Proteomes" id="UP000663440"/>
    </source>
</evidence>
<reference evidence="1 2" key="1">
    <citation type="submission" date="2021-03" db="EMBL/GenBank/DDBJ databases">
        <title>Flavobacterium kribbensis sp. nov, an endophytic bacteria, isolated from soybean.</title>
        <authorList>
            <person name="Lee J."/>
            <person name="Seo J."/>
        </authorList>
    </citation>
    <scope>NUCLEOTIDE SEQUENCE [LARGE SCALE GENOMIC DNA]</scope>
    <source>
        <strain evidence="1 2">BB8</strain>
    </source>
</reference>
<name>A0ABX7QFH2_9FLAO</name>
<evidence type="ECO:0000313" key="1">
    <source>
        <dbReference type="EMBL" id="QSW89824.1"/>
    </source>
</evidence>
<dbReference type="Proteomes" id="UP000663440">
    <property type="component" value="Chromosome"/>
</dbReference>
<accession>A0ABX7QFH2</accession>
<dbReference type="RefSeq" id="WP_207297003.1">
    <property type="nucleotide sequence ID" value="NZ_CP071448.1"/>
</dbReference>
<gene>
    <name evidence="1" type="ORF">J0383_03165</name>
</gene>
<organism evidence="1 2">
    <name type="scientific">Flavobacterium endoglycinae</name>
    <dbReference type="NCBI Taxonomy" id="2816357"/>
    <lineage>
        <taxon>Bacteria</taxon>
        <taxon>Pseudomonadati</taxon>
        <taxon>Bacteroidota</taxon>
        <taxon>Flavobacteriia</taxon>
        <taxon>Flavobacteriales</taxon>
        <taxon>Flavobacteriaceae</taxon>
        <taxon>Flavobacterium</taxon>
    </lineage>
</organism>
<protein>
    <submittedName>
        <fullName evidence="1">Uncharacterized protein</fullName>
    </submittedName>
</protein>
<sequence>MAKIYSKKALASNDLKPKKEVVSFLLSYSQALKVVKTQDNKSFEIIAN</sequence>
<keyword evidence="2" id="KW-1185">Reference proteome</keyword>
<dbReference type="EMBL" id="CP071448">
    <property type="protein sequence ID" value="QSW89824.1"/>
    <property type="molecule type" value="Genomic_DNA"/>
</dbReference>
<proteinExistence type="predicted"/>